<sequence length="190" mass="21772">MKKLTKAERQQQLQTILNDNPFLTDEALSQTFNVSIQTIRLDRLEKNIPELRERIKDVACQNRDEVKALPIDEVIGEIVELQLDKVAISILDIQDEHVFHRNKIARGHFLFAQANSLCVALMDDEFALTAKSEVKFVSPVKLGERVITKALLVEKKNNRAVIEVVSTVKQRMVFTGKFEMYYVSEGENND</sequence>
<feature type="coiled-coil region" evidence="10">
    <location>
        <begin position="34"/>
        <end position="61"/>
    </location>
</feature>
<reference evidence="12" key="2">
    <citation type="submission" date="2021-04" db="EMBL/GenBank/DDBJ databases">
        <title>Complete Genome Sequences of Macrococcus spp. from dog and cattle.</title>
        <authorList>
            <person name="Schwendener S."/>
            <person name="Perreten V."/>
        </authorList>
    </citation>
    <scope>NUCLEOTIDE SEQUENCE</scope>
    <source>
        <strain evidence="12">Epi0143-OL</strain>
    </source>
</reference>
<dbReference type="InterPro" id="IPR017275">
    <property type="entry name" value="Transcription_factor_FapR"/>
</dbReference>
<evidence type="ECO:0000256" key="5">
    <source>
        <dbReference type="ARBA" id="ARBA00023098"/>
    </source>
</evidence>
<evidence type="ECO:0000313" key="12">
    <source>
        <dbReference type="EMBL" id="UTH14633.1"/>
    </source>
</evidence>
<evidence type="ECO:0000256" key="10">
    <source>
        <dbReference type="SAM" id="Coils"/>
    </source>
</evidence>
<dbReference type="GO" id="GO:0045892">
    <property type="term" value="P:negative regulation of DNA-templated transcription"/>
    <property type="evidence" value="ECO:0007669"/>
    <property type="project" value="UniProtKB-UniRule"/>
</dbReference>
<evidence type="ECO:0000313" key="13">
    <source>
        <dbReference type="Proteomes" id="UP000295735"/>
    </source>
</evidence>
<dbReference type="AlphaFoldDB" id="A0A9Q9BX07"/>
<evidence type="ECO:0000313" key="11">
    <source>
        <dbReference type="EMBL" id="KAA1042767.1"/>
    </source>
</evidence>
<dbReference type="InterPro" id="IPR029069">
    <property type="entry name" value="HotDog_dom_sf"/>
</dbReference>
<keyword evidence="13" id="KW-1185">Reference proteome</keyword>
<dbReference type="NCBIfam" id="NF003359">
    <property type="entry name" value="PRK04424.1"/>
    <property type="match status" value="1"/>
</dbReference>
<keyword evidence="3 9" id="KW-0276">Fatty acid metabolism</keyword>
<comment type="function">
    <text evidence="9">Transcriptional factor involved in regulation of membrane lipid biosynthesis by repressing genes involved in fatty acid and phospholipid metabolism.</text>
</comment>
<keyword evidence="10" id="KW-0175">Coiled coil</keyword>
<dbReference type="KEGG" id="mequ:KFV11_04550"/>
<keyword evidence="7 9" id="KW-0275">Fatty acid biosynthesis</keyword>
<evidence type="ECO:0000313" key="14">
    <source>
        <dbReference type="Proteomes" id="UP001057381"/>
    </source>
</evidence>
<dbReference type="OrthoDB" id="1706183at2"/>
<keyword evidence="4 9" id="KW-0805">Transcription regulation</keyword>
<dbReference type="GO" id="GO:0003677">
    <property type="term" value="F:DNA binding"/>
    <property type="evidence" value="ECO:0007669"/>
    <property type="project" value="UniProtKB-KW"/>
</dbReference>
<dbReference type="EMBL" id="CP073809">
    <property type="protein sequence ID" value="UTH14633.1"/>
    <property type="molecule type" value="Genomic_DNA"/>
</dbReference>
<dbReference type="GO" id="GO:0006633">
    <property type="term" value="P:fatty acid biosynthetic process"/>
    <property type="evidence" value="ECO:0007669"/>
    <property type="project" value="UniProtKB-KW"/>
</dbReference>
<name>A0A9Q9BX07_9STAP</name>
<proteinExistence type="inferred from homology"/>
<dbReference type="HAMAP" id="MF_01814">
    <property type="entry name" value="Transcrip_fact_FapR"/>
    <property type="match status" value="1"/>
</dbReference>
<keyword evidence="8 9" id="KW-0804">Transcription</keyword>
<dbReference type="PIRSF" id="PIRSF037733">
    <property type="entry name" value="Transcription_factor_FapR"/>
    <property type="match status" value="1"/>
</dbReference>
<dbReference type="InterPro" id="IPR036388">
    <property type="entry name" value="WH-like_DNA-bd_sf"/>
</dbReference>
<gene>
    <name evidence="9 12" type="primary">fapR</name>
    <name evidence="11" type="ORF">ERX35_002485</name>
    <name evidence="12" type="ORF">KFV11_04550</name>
</gene>
<dbReference type="Proteomes" id="UP001057381">
    <property type="component" value="Chromosome"/>
</dbReference>
<dbReference type="RefSeq" id="WP_149458318.1">
    <property type="nucleotide sequence ID" value="NZ_CP073809.1"/>
</dbReference>
<dbReference type="Gene3D" id="3.10.129.10">
    <property type="entry name" value="Hotdog Thioesterase"/>
    <property type="match status" value="1"/>
</dbReference>
<evidence type="ECO:0000256" key="6">
    <source>
        <dbReference type="ARBA" id="ARBA00023125"/>
    </source>
</evidence>
<dbReference type="CDD" id="cd03440">
    <property type="entry name" value="hot_dog"/>
    <property type="match status" value="1"/>
</dbReference>
<organism evidence="12 14">
    <name type="scientific">Macrococcus equipercicus</name>
    <dbReference type="NCBI Taxonomy" id="69967"/>
    <lineage>
        <taxon>Bacteria</taxon>
        <taxon>Bacillati</taxon>
        <taxon>Bacillota</taxon>
        <taxon>Bacilli</taxon>
        <taxon>Bacillales</taxon>
        <taxon>Staphylococcaceae</taxon>
        <taxon>Macrococcus</taxon>
    </lineage>
</organism>
<evidence type="ECO:0000256" key="8">
    <source>
        <dbReference type="ARBA" id="ARBA00023163"/>
    </source>
</evidence>
<dbReference type="EMBL" id="SCWC02000001">
    <property type="protein sequence ID" value="KAA1042767.1"/>
    <property type="molecule type" value="Genomic_DNA"/>
</dbReference>
<evidence type="ECO:0000256" key="7">
    <source>
        <dbReference type="ARBA" id="ARBA00023160"/>
    </source>
</evidence>
<evidence type="ECO:0000256" key="3">
    <source>
        <dbReference type="ARBA" id="ARBA00022832"/>
    </source>
</evidence>
<dbReference type="SUPFAM" id="SSF54637">
    <property type="entry name" value="Thioesterase/thiol ester dehydrase-isomerase"/>
    <property type="match status" value="1"/>
</dbReference>
<keyword evidence="6 9" id="KW-0238">DNA-binding</keyword>
<dbReference type="GO" id="GO:0045717">
    <property type="term" value="P:negative regulation of fatty acid biosynthetic process"/>
    <property type="evidence" value="ECO:0007669"/>
    <property type="project" value="UniProtKB-UniRule"/>
</dbReference>
<keyword evidence="1 9" id="KW-0678">Repressor</keyword>
<accession>A0A9Q9BX07</accession>
<dbReference type="Gene3D" id="1.10.10.10">
    <property type="entry name" value="Winged helix-like DNA-binding domain superfamily/Winged helix DNA-binding domain"/>
    <property type="match status" value="1"/>
</dbReference>
<evidence type="ECO:0000256" key="9">
    <source>
        <dbReference type="HAMAP-Rule" id="MF_01814"/>
    </source>
</evidence>
<protein>
    <recommendedName>
        <fullName evidence="9">Transcription factor FapR</fullName>
    </recommendedName>
    <alternativeName>
        <fullName evidence="9">Fatty acid and phospholipid biosynthesis regulator</fullName>
    </alternativeName>
</protein>
<dbReference type="GO" id="GO:0003700">
    <property type="term" value="F:DNA-binding transcription factor activity"/>
    <property type="evidence" value="ECO:0007669"/>
    <property type="project" value="UniProtKB-UniRule"/>
</dbReference>
<reference evidence="11 13" key="1">
    <citation type="submission" date="2019-09" db="EMBL/GenBank/DDBJ databases">
        <authorList>
            <person name="Mazhar S."/>
            <person name="Altermann E."/>
            <person name="Hill C."/>
            <person name="Mcauliffe O."/>
        </authorList>
    </citation>
    <scope>NUCLEOTIDE SEQUENCE [LARGE SCALE GENOMIC DNA]</scope>
    <source>
        <strain evidence="11 13">ATCC 51831</strain>
    </source>
</reference>
<evidence type="ECO:0000256" key="4">
    <source>
        <dbReference type="ARBA" id="ARBA00023015"/>
    </source>
</evidence>
<dbReference type="Proteomes" id="UP000295735">
    <property type="component" value="Unassembled WGS sequence"/>
</dbReference>
<keyword evidence="2 9" id="KW-0444">Lipid biosynthesis</keyword>
<comment type="similarity">
    <text evidence="9">Belongs to the FapR family.</text>
</comment>
<evidence type="ECO:0000256" key="1">
    <source>
        <dbReference type="ARBA" id="ARBA00022491"/>
    </source>
</evidence>
<keyword evidence="5 9" id="KW-0443">Lipid metabolism</keyword>
<evidence type="ECO:0000256" key="2">
    <source>
        <dbReference type="ARBA" id="ARBA00022516"/>
    </source>
</evidence>